<feature type="chain" id="PRO_5046209718" description="GH25 family protein" evidence="1">
    <location>
        <begin position="26"/>
        <end position="218"/>
    </location>
</feature>
<evidence type="ECO:0000313" key="3">
    <source>
        <dbReference type="Proteomes" id="UP000183471"/>
    </source>
</evidence>
<accession>A0ABY0T5H9</accession>
<protein>
    <recommendedName>
        <fullName evidence="4">GH25 family protein</fullName>
    </recommendedName>
</protein>
<feature type="signal peptide" evidence="1">
    <location>
        <begin position="1"/>
        <end position="25"/>
    </location>
</feature>
<evidence type="ECO:0000256" key="1">
    <source>
        <dbReference type="SAM" id="SignalP"/>
    </source>
</evidence>
<sequence length="218" mass="23730">MRSKHIILAATAAIVSGLFSLNASAHALWLENDAKAIKLYFGEYSENLRETSPGRLDGIVEPAATVIDAAGKENPVKPIRENGYFAIPGNTTGNAVLVQALKQPIREPQGENPGPVSKRFLYARFGKGGSLPLDIENTGDLLRLSFMGKPAAKTEIIVIAPNGWEKHLTTDEKGEVSFSLPESGLYVIEAKYEHKNPGEFEGKPYAIEIHKVTLSVYK</sequence>
<comment type="caution">
    <text evidence="2">The sequence shown here is derived from an EMBL/GenBank/DDBJ whole genome shotgun (WGS) entry which is preliminary data.</text>
</comment>
<name>A0ABY0T5H9_9PROT</name>
<gene>
    <name evidence="2" type="ORF">SAMN05216402_0053</name>
</gene>
<dbReference type="Proteomes" id="UP000183471">
    <property type="component" value="Unassembled WGS sequence"/>
</dbReference>
<evidence type="ECO:0008006" key="4">
    <source>
        <dbReference type="Google" id="ProtNLM"/>
    </source>
</evidence>
<keyword evidence="3" id="KW-1185">Reference proteome</keyword>
<evidence type="ECO:0000313" key="2">
    <source>
        <dbReference type="EMBL" id="SDQ25876.1"/>
    </source>
</evidence>
<dbReference type="RefSeq" id="WP_074630274.1">
    <property type="nucleotide sequence ID" value="NZ_FNKY01000001.1"/>
</dbReference>
<reference evidence="2 3" key="1">
    <citation type="submission" date="2016-10" db="EMBL/GenBank/DDBJ databases">
        <authorList>
            <person name="Varghese N."/>
            <person name="Submissions S."/>
        </authorList>
    </citation>
    <scope>NUCLEOTIDE SEQUENCE [LARGE SCALE GENOMIC DNA]</scope>
    <source>
        <strain evidence="2 3">Nl1</strain>
    </source>
</reference>
<organism evidence="2 3">
    <name type="scientific">Nitrosospira multiformis</name>
    <dbReference type="NCBI Taxonomy" id="1231"/>
    <lineage>
        <taxon>Bacteria</taxon>
        <taxon>Pseudomonadati</taxon>
        <taxon>Pseudomonadota</taxon>
        <taxon>Betaproteobacteria</taxon>
        <taxon>Nitrosomonadales</taxon>
        <taxon>Nitrosomonadaceae</taxon>
        <taxon>Nitrosospira</taxon>
    </lineage>
</organism>
<keyword evidence="1" id="KW-0732">Signal</keyword>
<dbReference type="EMBL" id="FNKY01000001">
    <property type="protein sequence ID" value="SDQ25876.1"/>
    <property type="molecule type" value="Genomic_DNA"/>
</dbReference>
<proteinExistence type="predicted"/>